<comment type="caution">
    <text evidence="2">The sequence shown here is derived from an EMBL/GenBank/DDBJ whole genome shotgun (WGS) entry which is preliminary data.</text>
</comment>
<evidence type="ECO:0000313" key="2">
    <source>
        <dbReference type="EMBL" id="KAF4150387.1"/>
    </source>
</evidence>
<reference evidence="2" key="1">
    <citation type="submission" date="2020-03" db="EMBL/GenBank/DDBJ databases">
        <title>Hybrid Assembly of Korean Phytophthora infestans isolates.</title>
        <authorList>
            <person name="Prokchorchik M."/>
            <person name="Lee Y."/>
            <person name="Seo J."/>
            <person name="Cho J.-H."/>
            <person name="Park Y.-E."/>
            <person name="Jang D.-C."/>
            <person name="Im J.-S."/>
            <person name="Choi J.-G."/>
            <person name="Park H.-J."/>
            <person name="Lee G.-B."/>
            <person name="Lee Y.-G."/>
            <person name="Hong S.-Y."/>
            <person name="Cho K."/>
            <person name="Sohn K.H."/>
        </authorList>
    </citation>
    <scope>NUCLEOTIDE SEQUENCE</scope>
    <source>
        <strain evidence="2">KR_2_A2</strain>
    </source>
</reference>
<accession>A0A8S9VDZ2</accession>
<feature type="region of interest" description="Disordered" evidence="1">
    <location>
        <begin position="148"/>
        <end position="182"/>
    </location>
</feature>
<feature type="compositionally biased region" description="Polar residues" evidence="1">
    <location>
        <begin position="148"/>
        <end position="157"/>
    </location>
</feature>
<dbReference type="EMBL" id="JAACNO010000078">
    <property type="protein sequence ID" value="KAF4150387.1"/>
    <property type="molecule type" value="Genomic_DNA"/>
</dbReference>
<dbReference type="Proteomes" id="UP000704712">
    <property type="component" value="Unassembled WGS sequence"/>
</dbReference>
<protein>
    <recommendedName>
        <fullName evidence="4">HAT C-terminal dimerisation domain-containing protein</fullName>
    </recommendedName>
</protein>
<evidence type="ECO:0008006" key="4">
    <source>
        <dbReference type="Google" id="ProtNLM"/>
    </source>
</evidence>
<organism evidence="2 3">
    <name type="scientific">Phytophthora infestans</name>
    <name type="common">Potato late blight agent</name>
    <name type="synonym">Botrytis infestans</name>
    <dbReference type="NCBI Taxonomy" id="4787"/>
    <lineage>
        <taxon>Eukaryota</taxon>
        <taxon>Sar</taxon>
        <taxon>Stramenopiles</taxon>
        <taxon>Oomycota</taxon>
        <taxon>Peronosporomycetes</taxon>
        <taxon>Peronosporales</taxon>
        <taxon>Peronosporaceae</taxon>
        <taxon>Phytophthora</taxon>
    </lineage>
</organism>
<feature type="compositionally biased region" description="Acidic residues" evidence="1">
    <location>
        <begin position="163"/>
        <end position="175"/>
    </location>
</feature>
<dbReference type="AlphaFoldDB" id="A0A8S9VDZ2"/>
<gene>
    <name evidence="2" type="ORF">GN958_ATG00444</name>
</gene>
<evidence type="ECO:0000256" key="1">
    <source>
        <dbReference type="SAM" id="MobiDB-lite"/>
    </source>
</evidence>
<proteinExistence type="predicted"/>
<name>A0A8S9VDZ2_PHYIN</name>
<evidence type="ECO:0000313" key="3">
    <source>
        <dbReference type="Proteomes" id="UP000704712"/>
    </source>
</evidence>
<sequence length="276" mass="30858">MLGFAFHPPYAQTARELPNTAVSGIGALDKAVVYYYRRLFSTDDIGQIRRDMVAWMKGRFTRQKASEFESSRCGFMSIAVNTATCERLFSELGAIHTAKRNRMDALKALDFQIIAQHVRQQALKQEARDIKKLIISADERQIISDVVSSASLDSPSPQHGAINEDEDSDDEDPGDNVDGNPTLLMWGEYLDEVFEDDEIDADYTATRSTYMPTSGATASRTSDEEYLDDESINELKEVAEAVKPNFPDHKDRNFPQEALVLQGFRGQKAALADLFG</sequence>